<dbReference type="AlphaFoldDB" id="A0A8S0QDP6"/>
<dbReference type="OrthoDB" id="813841at2759"/>
<sequence>MFQNGYKMLRSLRKAINNFLDNEGLKWDESRQLVTADNEVWDNYIKRYTILFSGTSHAQSYRVKMTPCDHDFCGTLSEGVKYPQPNLDDEKPKCKLLECSPHLGEDVIGPGFVSDAAAVSLLDIRIDEDYGIPVTKGIFDNTQQFPSDMGLQ</sequence>
<dbReference type="EMBL" id="CACTIH010001870">
    <property type="protein sequence ID" value="CAA2966849.1"/>
    <property type="molecule type" value="Genomic_DNA"/>
</dbReference>
<proteinExistence type="predicted"/>
<dbReference type="Gramene" id="OE9A012155T1">
    <property type="protein sequence ID" value="OE9A012155C1"/>
    <property type="gene ID" value="OE9A012155"/>
</dbReference>
<organism evidence="2 3">
    <name type="scientific">Olea europaea subsp. europaea</name>
    <dbReference type="NCBI Taxonomy" id="158383"/>
    <lineage>
        <taxon>Eukaryota</taxon>
        <taxon>Viridiplantae</taxon>
        <taxon>Streptophyta</taxon>
        <taxon>Embryophyta</taxon>
        <taxon>Tracheophyta</taxon>
        <taxon>Spermatophyta</taxon>
        <taxon>Magnoliopsida</taxon>
        <taxon>eudicotyledons</taxon>
        <taxon>Gunneridae</taxon>
        <taxon>Pentapetalae</taxon>
        <taxon>asterids</taxon>
        <taxon>lamiids</taxon>
        <taxon>Lamiales</taxon>
        <taxon>Oleaceae</taxon>
        <taxon>Oleeae</taxon>
        <taxon>Olea</taxon>
    </lineage>
</organism>
<evidence type="ECO:0000259" key="1">
    <source>
        <dbReference type="Pfam" id="PF12776"/>
    </source>
</evidence>
<protein>
    <recommendedName>
        <fullName evidence="1">Myb/SANT-like domain-containing protein</fullName>
    </recommendedName>
</protein>
<dbReference type="InterPro" id="IPR024752">
    <property type="entry name" value="Myb/SANT-like_dom"/>
</dbReference>
<gene>
    <name evidence="2" type="ORF">OLEA9_A012155</name>
</gene>
<reference evidence="2 3" key="1">
    <citation type="submission" date="2019-12" db="EMBL/GenBank/DDBJ databases">
        <authorList>
            <person name="Alioto T."/>
            <person name="Alioto T."/>
            <person name="Gomez Garrido J."/>
        </authorList>
    </citation>
    <scope>NUCLEOTIDE SEQUENCE [LARGE SCALE GENOMIC DNA]</scope>
</reference>
<dbReference type="Proteomes" id="UP000594638">
    <property type="component" value="Unassembled WGS sequence"/>
</dbReference>
<keyword evidence="3" id="KW-1185">Reference proteome</keyword>
<comment type="caution">
    <text evidence="2">The sequence shown here is derived from an EMBL/GenBank/DDBJ whole genome shotgun (WGS) entry which is preliminary data.</text>
</comment>
<accession>A0A8S0QDP6</accession>
<evidence type="ECO:0000313" key="2">
    <source>
        <dbReference type="EMBL" id="CAA2966849.1"/>
    </source>
</evidence>
<name>A0A8S0QDP6_OLEEU</name>
<feature type="domain" description="Myb/SANT-like" evidence="1">
    <location>
        <begin position="3"/>
        <end position="44"/>
    </location>
</feature>
<evidence type="ECO:0000313" key="3">
    <source>
        <dbReference type="Proteomes" id="UP000594638"/>
    </source>
</evidence>
<dbReference type="Pfam" id="PF12776">
    <property type="entry name" value="Myb_DNA-bind_3"/>
    <property type="match status" value="1"/>
</dbReference>